<proteinExistence type="predicted"/>
<sequence>MRRIPERKVDIGEQETLTLEAWADTIVPGEKRWPGDRAVAGVSTGGGAVAAGALELLRWDATGIHDGLEDLARLVNEHTRAYAEQAGIALDPAVPPFVSLDYDDRVKLITELTTPGHPEKDFWVLLSLFCNMAFDSAAHLHTADALADGHPGLTAMGITAPDADGLWRFQDFGYGRQLAKPHPDTTATGSPA</sequence>
<reference evidence="1 2" key="1">
    <citation type="submission" date="2018-03" db="EMBL/GenBank/DDBJ databases">
        <title>Novel Streptomyces sp. from soil.</title>
        <authorList>
            <person name="Tan G.Y.A."/>
            <person name="Lee Z.Y."/>
        </authorList>
    </citation>
    <scope>NUCLEOTIDE SEQUENCE [LARGE SCALE GENOMIC DNA]</scope>
    <source>
        <strain evidence="1 2">ST5x</strain>
    </source>
</reference>
<keyword evidence="2" id="KW-1185">Reference proteome</keyword>
<dbReference type="AlphaFoldDB" id="A0A2S9Q1L3"/>
<gene>
    <name evidence="1" type="ORF">C6N75_03815</name>
</gene>
<comment type="caution">
    <text evidence="1">The sequence shown here is derived from an EMBL/GenBank/DDBJ whole genome shotgun (WGS) entry which is preliminary data.</text>
</comment>
<organism evidence="1 2">
    <name type="scientific">Streptomyces solincola</name>
    <dbReference type="NCBI Taxonomy" id="2100817"/>
    <lineage>
        <taxon>Bacteria</taxon>
        <taxon>Bacillati</taxon>
        <taxon>Actinomycetota</taxon>
        <taxon>Actinomycetes</taxon>
        <taxon>Kitasatosporales</taxon>
        <taxon>Streptomycetaceae</taxon>
        <taxon>Streptomyces</taxon>
    </lineage>
</organism>
<dbReference type="OrthoDB" id="3371101at2"/>
<accession>A0A2S9Q1L3</accession>
<name>A0A2S9Q1L3_9ACTN</name>
<dbReference type="RefSeq" id="WP_105867454.1">
    <property type="nucleotide sequence ID" value="NZ_PVLV01000053.1"/>
</dbReference>
<dbReference type="EMBL" id="PVLV01000053">
    <property type="protein sequence ID" value="PRH80507.1"/>
    <property type="molecule type" value="Genomic_DNA"/>
</dbReference>
<evidence type="ECO:0000313" key="1">
    <source>
        <dbReference type="EMBL" id="PRH80507.1"/>
    </source>
</evidence>
<dbReference type="InterPro" id="IPR046029">
    <property type="entry name" value="DUF5987"/>
</dbReference>
<dbReference type="Pfam" id="PF19449">
    <property type="entry name" value="DUF5987"/>
    <property type="match status" value="1"/>
</dbReference>
<evidence type="ECO:0000313" key="2">
    <source>
        <dbReference type="Proteomes" id="UP000239322"/>
    </source>
</evidence>
<protein>
    <submittedName>
        <fullName evidence="1">Regulator</fullName>
    </submittedName>
</protein>
<dbReference type="Proteomes" id="UP000239322">
    <property type="component" value="Unassembled WGS sequence"/>
</dbReference>